<evidence type="ECO:0000256" key="9">
    <source>
        <dbReference type="SAM" id="Coils"/>
    </source>
</evidence>
<feature type="compositionally biased region" description="Basic and acidic residues" evidence="10">
    <location>
        <begin position="129"/>
        <end position="147"/>
    </location>
</feature>
<evidence type="ECO:0000259" key="11">
    <source>
        <dbReference type="SMART" id="SM00415"/>
    </source>
</evidence>
<reference evidence="12 13" key="1">
    <citation type="journal article" date="2018" name="Genome Biol. Evol.">
        <title>Multiple Roots of Fruiting Body Formation in Amoebozoa.</title>
        <authorList>
            <person name="Hillmann F."/>
            <person name="Forbes G."/>
            <person name="Novohradska S."/>
            <person name="Ferling I."/>
            <person name="Riege K."/>
            <person name="Groth M."/>
            <person name="Westermann M."/>
            <person name="Marz M."/>
            <person name="Spaller T."/>
            <person name="Winckler T."/>
            <person name="Schaap P."/>
            <person name="Glockner G."/>
        </authorList>
    </citation>
    <scope>NUCLEOTIDE SEQUENCE [LARGE SCALE GENOMIC DNA]</scope>
    <source>
        <strain evidence="12 13">Jena</strain>
    </source>
</reference>
<feature type="region of interest" description="Disordered" evidence="10">
    <location>
        <begin position="105"/>
        <end position="164"/>
    </location>
</feature>
<dbReference type="InterPro" id="IPR036390">
    <property type="entry name" value="WH_DNA-bd_sf"/>
</dbReference>
<dbReference type="Proteomes" id="UP000241769">
    <property type="component" value="Unassembled WGS sequence"/>
</dbReference>
<name>A0A2P6NIG6_9EUKA</name>
<evidence type="ECO:0000256" key="3">
    <source>
        <dbReference type="ARBA" id="ARBA00022553"/>
    </source>
</evidence>
<keyword evidence="3" id="KW-0597">Phosphoprotein</keyword>
<feature type="domain" description="HSF-type DNA-binding" evidence="11">
    <location>
        <begin position="15"/>
        <end position="108"/>
    </location>
</feature>
<protein>
    <submittedName>
        <fullName evidence="12">Putative DNA binding protein</fullName>
    </submittedName>
</protein>
<evidence type="ECO:0000256" key="4">
    <source>
        <dbReference type="ARBA" id="ARBA00023015"/>
    </source>
</evidence>
<dbReference type="InterPro" id="IPR000232">
    <property type="entry name" value="HSF_DNA-bd"/>
</dbReference>
<dbReference type="SUPFAM" id="SSF46785">
    <property type="entry name" value="Winged helix' DNA-binding domain"/>
    <property type="match status" value="1"/>
</dbReference>
<accession>A0A2P6NIG6</accession>
<dbReference type="PANTHER" id="PTHR10015">
    <property type="entry name" value="HEAT SHOCK TRANSCRIPTION FACTOR"/>
    <property type="match status" value="1"/>
</dbReference>
<comment type="subcellular location">
    <subcellularLocation>
        <location evidence="1">Nucleus</location>
    </subcellularLocation>
</comment>
<feature type="region of interest" description="Disordered" evidence="10">
    <location>
        <begin position="197"/>
        <end position="216"/>
    </location>
</feature>
<evidence type="ECO:0000256" key="8">
    <source>
        <dbReference type="RuleBase" id="RU004020"/>
    </source>
</evidence>
<dbReference type="STRING" id="1890364.A0A2P6NIG6"/>
<dbReference type="PANTHER" id="PTHR10015:SF427">
    <property type="entry name" value="HEAT SHOCK FACTOR PROTEIN"/>
    <property type="match status" value="1"/>
</dbReference>
<keyword evidence="13" id="KW-1185">Reference proteome</keyword>
<dbReference type="PRINTS" id="PR00056">
    <property type="entry name" value="HSFDOMAIN"/>
</dbReference>
<evidence type="ECO:0000313" key="13">
    <source>
        <dbReference type="Proteomes" id="UP000241769"/>
    </source>
</evidence>
<evidence type="ECO:0000256" key="2">
    <source>
        <dbReference type="ARBA" id="ARBA00011233"/>
    </source>
</evidence>
<comment type="caution">
    <text evidence="12">The sequence shown here is derived from an EMBL/GenBank/DDBJ whole genome shotgun (WGS) entry which is preliminary data.</text>
</comment>
<evidence type="ECO:0000313" key="12">
    <source>
        <dbReference type="EMBL" id="PRP83729.1"/>
    </source>
</evidence>
<organism evidence="12 13">
    <name type="scientific">Planoprotostelium fungivorum</name>
    <dbReference type="NCBI Taxonomy" id="1890364"/>
    <lineage>
        <taxon>Eukaryota</taxon>
        <taxon>Amoebozoa</taxon>
        <taxon>Evosea</taxon>
        <taxon>Variosea</taxon>
        <taxon>Cavosteliida</taxon>
        <taxon>Cavosteliaceae</taxon>
        <taxon>Planoprotostelium</taxon>
    </lineage>
</organism>
<feature type="coiled-coil region" evidence="9">
    <location>
        <begin position="269"/>
        <end position="324"/>
    </location>
</feature>
<evidence type="ECO:0000256" key="6">
    <source>
        <dbReference type="ARBA" id="ARBA00023163"/>
    </source>
</evidence>
<dbReference type="InParanoid" id="A0A2P6NIG6"/>
<comment type="subunit">
    <text evidence="2">Homotrimer.</text>
</comment>
<keyword evidence="4" id="KW-0805">Transcription regulation</keyword>
<dbReference type="FunFam" id="1.10.10.10:FF:000037">
    <property type="entry name" value="Heat stress transcription factor B-4"/>
    <property type="match status" value="1"/>
</dbReference>
<dbReference type="AlphaFoldDB" id="A0A2P6NIG6"/>
<keyword evidence="9" id="KW-0175">Coiled coil</keyword>
<dbReference type="OrthoDB" id="60033at2759"/>
<dbReference type="Gene3D" id="1.10.10.10">
    <property type="entry name" value="Winged helix-like DNA-binding domain superfamily/Winged helix DNA-binding domain"/>
    <property type="match status" value="1"/>
</dbReference>
<proteinExistence type="inferred from homology"/>
<comment type="similarity">
    <text evidence="8">Belongs to the HSF family.</text>
</comment>
<dbReference type="GO" id="GO:0003700">
    <property type="term" value="F:DNA-binding transcription factor activity"/>
    <property type="evidence" value="ECO:0007669"/>
    <property type="project" value="InterPro"/>
</dbReference>
<evidence type="ECO:0000256" key="5">
    <source>
        <dbReference type="ARBA" id="ARBA00023125"/>
    </source>
</evidence>
<evidence type="ECO:0000256" key="1">
    <source>
        <dbReference type="ARBA" id="ARBA00004123"/>
    </source>
</evidence>
<dbReference type="EMBL" id="MDYQ01000077">
    <property type="protein sequence ID" value="PRP83729.1"/>
    <property type="molecule type" value="Genomic_DNA"/>
</dbReference>
<dbReference type="GO" id="GO:0005634">
    <property type="term" value="C:nucleus"/>
    <property type="evidence" value="ECO:0007669"/>
    <property type="project" value="UniProtKB-SubCell"/>
</dbReference>
<evidence type="ECO:0000256" key="7">
    <source>
        <dbReference type="ARBA" id="ARBA00023242"/>
    </source>
</evidence>
<sequence length="354" mass="40175">MSISTRKPDGDPKIQGTPFVTKTYMLVSDPANQETVVWSDRGDSFIVKRPVEFSAEILPKYFKHNNFCSFIRQLNTYGFTKLDSKLWEFQHEFFNQTQPQLLKNISRRKSKKRDQERGGLDPDSEELESVLKHYHESQKTNDGKDNNYNEPPQLAPPPPQMTSILAPQQDWSSMLLGMNSTPDFLEKEESDADVIFRSQMGDQKRNRGGRDGTLNSYGSVDSDLGFAQVLLSPKSALSSSPVHTPSSSFEYDSTPISNVGPYTPSDSAVVGLQAEIKKLSDKHSQTQETILKILHEMMESRREQSNLEKKVAQLSEDLLRLQTNNGRQRNSMNNDLFMNVSTSEDHVTLMIDDE</sequence>
<evidence type="ECO:0000256" key="10">
    <source>
        <dbReference type="SAM" id="MobiDB-lite"/>
    </source>
</evidence>
<keyword evidence="5" id="KW-0238">DNA-binding</keyword>
<keyword evidence="7" id="KW-0539">Nucleus</keyword>
<keyword evidence="6" id="KW-0804">Transcription</keyword>
<dbReference type="Pfam" id="PF00447">
    <property type="entry name" value="HSF_DNA-bind"/>
    <property type="match status" value="1"/>
</dbReference>
<dbReference type="InterPro" id="IPR036388">
    <property type="entry name" value="WH-like_DNA-bd_sf"/>
</dbReference>
<dbReference type="GO" id="GO:0043565">
    <property type="term" value="F:sequence-specific DNA binding"/>
    <property type="evidence" value="ECO:0007669"/>
    <property type="project" value="InterPro"/>
</dbReference>
<dbReference type="SMART" id="SM00415">
    <property type="entry name" value="HSF"/>
    <property type="match status" value="1"/>
</dbReference>
<gene>
    <name evidence="12" type="ORF">PROFUN_09061</name>
</gene>